<organism evidence="2 3">
    <name type="scientific">Dictyocaulus viviparus</name>
    <name type="common">Bovine lungworm</name>
    <dbReference type="NCBI Taxonomy" id="29172"/>
    <lineage>
        <taxon>Eukaryota</taxon>
        <taxon>Metazoa</taxon>
        <taxon>Ecdysozoa</taxon>
        <taxon>Nematoda</taxon>
        <taxon>Chromadorea</taxon>
        <taxon>Rhabditida</taxon>
        <taxon>Rhabditina</taxon>
        <taxon>Rhabditomorpha</taxon>
        <taxon>Strongyloidea</taxon>
        <taxon>Metastrongylidae</taxon>
        <taxon>Dictyocaulus</taxon>
    </lineage>
</organism>
<keyword evidence="1" id="KW-0472">Membrane</keyword>
<reference evidence="3" key="2">
    <citation type="journal article" date="2016" name="Sci. Rep.">
        <title>Dictyocaulus viviparus genome, variome and transcriptome elucidate lungworm biology and support future intervention.</title>
        <authorList>
            <person name="McNulty S.N."/>
            <person name="Strube C."/>
            <person name="Rosa B.A."/>
            <person name="Martin J.C."/>
            <person name="Tyagi R."/>
            <person name="Choi Y.J."/>
            <person name="Wang Q."/>
            <person name="Hallsworth Pepin K."/>
            <person name="Zhang X."/>
            <person name="Ozersky P."/>
            <person name="Wilson R.K."/>
            <person name="Sternberg P.W."/>
            <person name="Gasser R.B."/>
            <person name="Mitreva M."/>
        </authorList>
    </citation>
    <scope>NUCLEOTIDE SEQUENCE [LARGE SCALE GENOMIC DNA]</scope>
    <source>
        <strain evidence="3">HannoverDv2000</strain>
    </source>
</reference>
<proteinExistence type="predicted"/>
<accession>A0A0D8Y6L2</accession>
<dbReference type="InterPro" id="IPR015089">
    <property type="entry name" value="UQCR"/>
</dbReference>
<keyword evidence="1" id="KW-1133">Transmembrane helix</keyword>
<reference evidence="2 3" key="1">
    <citation type="submission" date="2013-11" db="EMBL/GenBank/DDBJ databases">
        <title>Draft genome of the bovine lungworm Dictyocaulus viviparus.</title>
        <authorList>
            <person name="Mitreva M."/>
        </authorList>
    </citation>
    <scope>NUCLEOTIDE SEQUENCE [LARGE SCALE GENOMIC DNA]</scope>
    <source>
        <strain evidence="2 3">HannoverDv2000</strain>
    </source>
</reference>
<evidence type="ECO:0000313" key="2">
    <source>
        <dbReference type="EMBL" id="KJH51629.1"/>
    </source>
</evidence>
<dbReference type="GO" id="GO:0006122">
    <property type="term" value="P:mitochondrial electron transport, ubiquinol to cytochrome c"/>
    <property type="evidence" value="ECO:0007669"/>
    <property type="project" value="InterPro"/>
</dbReference>
<keyword evidence="3" id="KW-1185">Reference proteome</keyword>
<dbReference type="PANTHER" id="PTHR15420:SF2">
    <property type="entry name" value="CYTOCHROME B-C1 COMPLEX SUBUNIT 10"/>
    <property type="match status" value="1"/>
</dbReference>
<dbReference type="Pfam" id="PF08997">
    <property type="entry name" value="UCR_6-4kD"/>
    <property type="match status" value="1"/>
</dbReference>
<dbReference type="GO" id="GO:0005743">
    <property type="term" value="C:mitochondrial inner membrane"/>
    <property type="evidence" value="ECO:0007669"/>
    <property type="project" value="TreeGrafter"/>
</dbReference>
<keyword evidence="1" id="KW-0812">Transmembrane</keyword>
<name>A0A0D8Y6L2_DICVI</name>
<dbReference type="EMBL" id="KN716179">
    <property type="protein sequence ID" value="KJH51629.1"/>
    <property type="molecule type" value="Genomic_DNA"/>
</dbReference>
<dbReference type="STRING" id="29172.A0A0D8Y6L2"/>
<dbReference type="Gene3D" id="1.20.5.220">
    <property type="match status" value="1"/>
</dbReference>
<dbReference type="PANTHER" id="PTHR15420">
    <property type="entry name" value="UBIQUINOL-CYTOCHROME C REDUCTASE COMPLEX 6.4 KD PROTEIN"/>
    <property type="match status" value="1"/>
</dbReference>
<evidence type="ECO:0000313" key="3">
    <source>
        <dbReference type="Proteomes" id="UP000053766"/>
    </source>
</evidence>
<feature type="transmembrane region" description="Helical" evidence="1">
    <location>
        <begin position="20"/>
        <end position="38"/>
    </location>
</feature>
<sequence length="57" mass="6820">MMYMKPFRFVKNALTNTKYYPTYGAYGVSAFLMALYICEWKTVGQYIPLWNKRYTAD</sequence>
<dbReference type="InterPro" id="IPR029027">
    <property type="entry name" value="Single_a-helix_sf"/>
</dbReference>
<gene>
    <name evidence="2" type="ORF">DICVIV_02165</name>
</gene>
<dbReference type="AlphaFoldDB" id="A0A0D8Y6L2"/>
<dbReference type="OrthoDB" id="15743at2759"/>
<dbReference type="Proteomes" id="UP000053766">
    <property type="component" value="Unassembled WGS sequence"/>
</dbReference>
<evidence type="ECO:0000256" key="1">
    <source>
        <dbReference type="SAM" id="Phobius"/>
    </source>
</evidence>
<dbReference type="SUPFAM" id="SSF81518">
    <property type="entry name" value="Subunit XI (6.4 kDa protein) of cytochrome bc1 complex (Ubiquinol-cytochrome c reductase)"/>
    <property type="match status" value="1"/>
</dbReference>
<protein>
    <submittedName>
        <fullName evidence="2">Uncharacterized protein</fullName>
    </submittedName>
</protein>